<gene>
    <name evidence="1" type="ORF">H6G83_21400</name>
</gene>
<dbReference type="Proteomes" id="UP000661112">
    <property type="component" value="Unassembled WGS sequence"/>
</dbReference>
<comment type="caution">
    <text evidence="1">The sequence shown here is derived from an EMBL/GenBank/DDBJ whole genome shotgun (WGS) entry which is preliminary data.</text>
</comment>
<dbReference type="EMBL" id="JACJSG010000031">
    <property type="protein sequence ID" value="MBD2503127.1"/>
    <property type="molecule type" value="Genomic_DNA"/>
</dbReference>
<name>A0ABR8D883_9NOST</name>
<reference evidence="1 2" key="1">
    <citation type="journal article" date="2020" name="ISME J.">
        <title>Comparative genomics reveals insights into cyanobacterial evolution and habitat adaptation.</title>
        <authorList>
            <person name="Chen M.Y."/>
            <person name="Teng W.K."/>
            <person name="Zhao L."/>
            <person name="Hu C.X."/>
            <person name="Zhou Y.K."/>
            <person name="Han B.P."/>
            <person name="Song L.R."/>
            <person name="Shu W.S."/>
        </authorList>
    </citation>
    <scope>NUCLEOTIDE SEQUENCE [LARGE SCALE GENOMIC DNA]</scope>
    <source>
        <strain evidence="1 2">FACHB-119</strain>
    </source>
</reference>
<accession>A0ABR8D883</accession>
<dbReference type="RefSeq" id="WP_190475992.1">
    <property type="nucleotide sequence ID" value="NZ_JACJSG010000031.1"/>
</dbReference>
<organism evidence="1 2">
    <name type="scientific">Anabaena azotica FACHB-119</name>
    <dbReference type="NCBI Taxonomy" id="947527"/>
    <lineage>
        <taxon>Bacteria</taxon>
        <taxon>Bacillati</taxon>
        <taxon>Cyanobacteriota</taxon>
        <taxon>Cyanophyceae</taxon>
        <taxon>Nostocales</taxon>
        <taxon>Nostocaceae</taxon>
        <taxon>Anabaena</taxon>
        <taxon>Anabaena azotica</taxon>
    </lineage>
</organism>
<keyword evidence="2" id="KW-1185">Reference proteome</keyword>
<evidence type="ECO:0000313" key="1">
    <source>
        <dbReference type="EMBL" id="MBD2503127.1"/>
    </source>
</evidence>
<protein>
    <submittedName>
        <fullName evidence="1">Uncharacterized protein</fullName>
    </submittedName>
</protein>
<sequence length="82" mass="9277">MKNKILVSLPDYRDLLMVTAAEARDIDGMIIINQAGADWLMGKLDTGTYFETLDHYGVDPYTHVKPVEELAFNQTVTVELFL</sequence>
<proteinExistence type="predicted"/>
<evidence type="ECO:0000313" key="2">
    <source>
        <dbReference type="Proteomes" id="UP000661112"/>
    </source>
</evidence>